<protein>
    <submittedName>
        <fullName evidence="1">Uncharacterized protein</fullName>
    </submittedName>
</protein>
<accession>A0A9E7C038</accession>
<organism evidence="1 2">
    <name type="scientific">Capillimicrobium parvum</name>
    <dbReference type="NCBI Taxonomy" id="2884022"/>
    <lineage>
        <taxon>Bacteria</taxon>
        <taxon>Bacillati</taxon>
        <taxon>Actinomycetota</taxon>
        <taxon>Thermoleophilia</taxon>
        <taxon>Solirubrobacterales</taxon>
        <taxon>Capillimicrobiaceae</taxon>
        <taxon>Capillimicrobium</taxon>
    </lineage>
</organism>
<dbReference type="Proteomes" id="UP001162834">
    <property type="component" value="Chromosome"/>
</dbReference>
<evidence type="ECO:0000313" key="2">
    <source>
        <dbReference type="Proteomes" id="UP001162834"/>
    </source>
</evidence>
<dbReference type="EMBL" id="CP087164">
    <property type="protein sequence ID" value="UGS35127.1"/>
    <property type="molecule type" value="Genomic_DNA"/>
</dbReference>
<dbReference type="AlphaFoldDB" id="A0A9E7C038"/>
<dbReference type="KEGG" id="sbae:DSM104329_01512"/>
<gene>
    <name evidence="1" type="ORF">DSM104329_01512</name>
</gene>
<sequence length="196" mass="21308">MAEHRDRGFRSTKLRYDLRCERLAAIFGREHLVVRRVTRRALTGGDARVDAYGVAGVDVADLVAPGPQHDNASASAEEAVLARSVIALPAGEILHPAALLRHARTRRGDAGRRDLHRLVAPQLLREVAAHYGPHNERLRQAFLPDLPAPVLPSSIPDTYAPVTEDEVLSTGSIGLLGDFAARRGERLLRAVTRACG</sequence>
<reference evidence="1" key="1">
    <citation type="journal article" date="2022" name="Int. J. Syst. Evol. Microbiol.">
        <title>Pseudomonas aegrilactucae sp. nov. and Pseudomonas morbosilactucae sp. nov., pathogens causing bacterial rot of lettuce in Japan.</title>
        <authorList>
            <person name="Sawada H."/>
            <person name="Fujikawa T."/>
            <person name="Satou M."/>
        </authorList>
    </citation>
    <scope>NUCLEOTIDE SEQUENCE</scope>
    <source>
        <strain evidence="1">0166_1</strain>
    </source>
</reference>
<proteinExistence type="predicted"/>
<evidence type="ECO:0000313" key="1">
    <source>
        <dbReference type="EMBL" id="UGS35127.1"/>
    </source>
</evidence>
<name>A0A9E7C038_9ACTN</name>
<keyword evidence="2" id="KW-1185">Reference proteome</keyword>
<dbReference type="RefSeq" id="WP_259314784.1">
    <property type="nucleotide sequence ID" value="NZ_CP087164.1"/>
</dbReference>